<keyword evidence="2" id="KW-1185">Reference proteome</keyword>
<reference evidence="1 2" key="1">
    <citation type="submission" date="2022-10" db="EMBL/GenBank/DDBJ databases">
        <title>Aestuariibacter sp. AA17 isolated from Montipora capitata coral fragment.</title>
        <authorList>
            <person name="Emsley S.A."/>
            <person name="Pfannmuller K.M."/>
            <person name="Loughran R.M."/>
            <person name="Shlafstein M."/>
            <person name="Papke E."/>
            <person name="Saw J.H."/>
            <person name="Ushijima B."/>
            <person name="Videau P."/>
        </authorList>
    </citation>
    <scope>NUCLEOTIDE SEQUENCE [LARGE SCALE GENOMIC DNA]</scope>
    <source>
        <strain evidence="1 2">AA17</strain>
    </source>
</reference>
<accession>A0ABT3A4J4</accession>
<protein>
    <recommendedName>
        <fullName evidence="3">DUF4189 domain-containing protein</fullName>
    </recommendedName>
</protein>
<gene>
    <name evidence="1" type="ORF">OE749_02295</name>
</gene>
<dbReference type="PROSITE" id="PS51257">
    <property type="entry name" value="PROKAR_LIPOPROTEIN"/>
    <property type="match status" value="1"/>
</dbReference>
<dbReference type="RefSeq" id="WP_263710724.1">
    <property type="nucleotide sequence ID" value="NZ_JAOWKX010000001.1"/>
</dbReference>
<evidence type="ECO:0008006" key="3">
    <source>
        <dbReference type="Google" id="ProtNLM"/>
    </source>
</evidence>
<sequence>MDNIKTLAWNKCDSAFITFFALFFSCLFPSNSYAINDELEYCDTGSSSYDEAICEEVESYYEHITVIGQRPPSTGPVYLPVVVVGGSQGSGGIGVSSGGPGLGSAERQREKCLETAQDLYGPCYSKRENASIVAFEVCAGLAAFLPSNALRVSAVAACGYTRREASTDNQNYCLGEVADAQGRC</sequence>
<comment type="caution">
    <text evidence="1">The sequence shown here is derived from an EMBL/GenBank/DDBJ whole genome shotgun (WGS) entry which is preliminary data.</text>
</comment>
<name>A0ABT3A4J4_9ALTE</name>
<proteinExistence type="predicted"/>
<organism evidence="1 2">
    <name type="scientific">Fluctibacter corallii</name>
    <dbReference type="NCBI Taxonomy" id="2984329"/>
    <lineage>
        <taxon>Bacteria</taxon>
        <taxon>Pseudomonadati</taxon>
        <taxon>Pseudomonadota</taxon>
        <taxon>Gammaproteobacteria</taxon>
        <taxon>Alteromonadales</taxon>
        <taxon>Alteromonadaceae</taxon>
        <taxon>Fluctibacter</taxon>
    </lineage>
</organism>
<evidence type="ECO:0000313" key="1">
    <source>
        <dbReference type="EMBL" id="MCV2883528.1"/>
    </source>
</evidence>
<dbReference type="EMBL" id="JAOWKX010000001">
    <property type="protein sequence ID" value="MCV2883528.1"/>
    <property type="molecule type" value="Genomic_DNA"/>
</dbReference>
<evidence type="ECO:0000313" key="2">
    <source>
        <dbReference type="Proteomes" id="UP001652504"/>
    </source>
</evidence>
<dbReference type="Proteomes" id="UP001652504">
    <property type="component" value="Unassembled WGS sequence"/>
</dbReference>